<organism evidence="6 7">
    <name type="scientific">Siphonobacter curvatus</name>
    <dbReference type="NCBI Taxonomy" id="2094562"/>
    <lineage>
        <taxon>Bacteria</taxon>
        <taxon>Pseudomonadati</taxon>
        <taxon>Bacteroidota</taxon>
        <taxon>Cytophagia</taxon>
        <taxon>Cytophagales</taxon>
        <taxon>Cytophagaceae</taxon>
        <taxon>Siphonobacter</taxon>
    </lineage>
</organism>
<sequence length="159" mass="17315">MGLISFMKGVGENLFGSKDEETKVAQAKPEEVEPLRAGALLQKVKSLGLAYKNLTIKTAGSTVVLEGEVDKQEDAEKIALTVGNVTGVEQVDNRIRVTAPKPEAQYHTVEKGDSLSKIAGKFYGDVMKYPVIFEANKPMLKDPDLIYPGQVLRIPPLES</sequence>
<dbReference type="OrthoDB" id="370541at2"/>
<dbReference type="CDD" id="cd00118">
    <property type="entry name" value="LysM"/>
    <property type="match status" value="1"/>
</dbReference>
<gene>
    <name evidence="6" type="ORF">C5O19_02710</name>
</gene>
<feature type="domain" description="BON" evidence="4">
    <location>
        <begin position="29"/>
        <end position="99"/>
    </location>
</feature>
<protein>
    <recommendedName>
        <fullName evidence="3">Potassium binding protein Kbp</fullName>
    </recommendedName>
</protein>
<evidence type="ECO:0000313" key="7">
    <source>
        <dbReference type="Proteomes" id="UP000239590"/>
    </source>
</evidence>
<dbReference type="EMBL" id="PTRA01000001">
    <property type="protein sequence ID" value="PQA58596.1"/>
    <property type="molecule type" value="Genomic_DNA"/>
</dbReference>
<dbReference type="Pfam" id="PF01476">
    <property type="entry name" value="LysM"/>
    <property type="match status" value="1"/>
</dbReference>
<dbReference type="PROSITE" id="PS50914">
    <property type="entry name" value="BON"/>
    <property type="match status" value="1"/>
</dbReference>
<dbReference type="Proteomes" id="UP000239590">
    <property type="component" value="Unassembled WGS sequence"/>
</dbReference>
<comment type="subcellular location">
    <subcellularLocation>
        <location evidence="1">Cytoplasm</location>
    </subcellularLocation>
</comment>
<keyword evidence="2" id="KW-0963">Cytoplasm</keyword>
<dbReference type="AlphaFoldDB" id="A0A2S7ILS1"/>
<evidence type="ECO:0000256" key="2">
    <source>
        <dbReference type="ARBA" id="ARBA00022490"/>
    </source>
</evidence>
<dbReference type="NCBIfam" id="NF008399">
    <property type="entry name" value="PRK11198.1"/>
    <property type="match status" value="1"/>
</dbReference>
<dbReference type="PANTHER" id="PTHR34700:SF8">
    <property type="entry name" value="POTASSIUM BINDING PROTEIN KBP"/>
    <property type="match status" value="1"/>
</dbReference>
<evidence type="ECO:0000313" key="6">
    <source>
        <dbReference type="EMBL" id="PQA58596.1"/>
    </source>
</evidence>
<dbReference type="FunFam" id="3.10.350.10:FF:000001">
    <property type="entry name" value="Peptidoglycan-binding protein LysM"/>
    <property type="match status" value="1"/>
</dbReference>
<dbReference type="Gene3D" id="3.10.350.10">
    <property type="entry name" value="LysM domain"/>
    <property type="match status" value="1"/>
</dbReference>
<evidence type="ECO:0000259" key="4">
    <source>
        <dbReference type="PROSITE" id="PS50914"/>
    </source>
</evidence>
<feature type="domain" description="LysM" evidence="5">
    <location>
        <begin position="105"/>
        <end position="154"/>
    </location>
</feature>
<name>A0A2S7ILS1_9BACT</name>
<dbReference type="GO" id="GO:0005737">
    <property type="term" value="C:cytoplasm"/>
    <property type="evidence" value="ECO:0007669"/>
    <property type="project" value="UniProtKB-SubCell"/>
</dbReference>
<keyword evidence="7" id="KW-1185">Reference proteome</keyword>
<dbReference type="PANTHER" id="PTHR34700">
    <property type="entry name" value="POTASSIUM BINDING PROTEIN KBP"/>
    <property type="match status" value="1"/>
</dbReference>
<dbReference type="SMART" id="SM00257">
    <property type="entry name" value="LysM"/>
    <property type="match status" value="1"/>
</dbReference>
<evidence type="ECO:0000256" key="3">
    <source>
        <dbReference type="ARBA" id="ARBA00072219"/>
    </source>
</evidence>
<dbReference type="InterPro" id="IPR052196">
    <property type="entry name" value="Bact_Kbp"/>
</dbReference>
<evidence type="ECO:0000259" key="5">
    <source>
        <dbReference type="PROSITE" id="PS51782"/>
    </source>
</evidence>
<dbReference type="SUPFAM" id="SSF54106">
    <property type="entry name" value="LysM domain"/>
    <property type="match status" value="1"/>
</dbReference>
<dbReference type="RefSeq" id="WP_104709800.1">
    <property type="nucleotide sequence ID" value="NZ_PTRA01000001.1"/>
</dbReference>
<dbReference type="InterPro" id="IPR007055">
    <property type="entry name" value="BON_dom"/>
</dbReference>
<proteinExistence type="predicted"/>
<dbReference type="InterPro" id="IPR018392">
    <property type="entry name" value="LysM"/>
</dbReference>
<dbReference type="PROSITE" id="PS51782">
    <property type="entry name" value="LYSM"/>
    <property type="match status" value="1"/>
</dbReference>
<accession>A0A2S7ILS1</accession>
<evidence type="ECO:0000256" key="1">
    <source>
        <dbReference type="ARBA" id="ARBA00004496"/>
    </source>
</evidence>
<dbReference type="InterPro" id="IPR036779">
    <property type="entry name" value="LysM_dom_sf"/>
</dbReference>
<reference evidence="7" key="1">
    <citation type="submission" date="2018-02" db="EMBL/GenBank/DDBJ databases">
        <title>Genome sequencing of Solimonas sp. HR-BB.</title>
        <authorList>
            <person name="Lee Y."/>
            <person name="Jeon C.O."/>
        </authorList>
    </citation>
    <scope>NUCLEOTIDE SEQUENCE [LARGE SCALE GENOMIC DNA]</scope>
    <source>
        <strain evidence="7">HR-U</strain>
    </source>
</reference>
<comment type="caution">
    <text evidence="6">The sequence shown here is derived from an EMBL/GenBank/DDBJ whole genome shotgun (WGS) entry which is preliminary data.</text>
</comment>
<dbReference type="Pfam" id="PF04972">
    <property type="entry name" value="BON"/>
    <property type="match status" value="1"/>
</dbReference>
<dbReference type="Gene3D" id="3.30.1340.30">
    <property type="match status" value="1"/>
</dbReference>